<dbReference type="STRING" id="310780.SAMN05216267_101599"/>
<dbReference type="AlphaFoldDB" id="A0A1H8L8Q1"/>
<dbReference type="Proteomes" id="UP000181951">
    <property type="component" value="Unassembled WGS sequence"/>
</dbReference>
<proteinExistence type="predicted"/>
<gene>
    <name evidence="1" type="ORF">SAMN05216267_101599</name>
</gene>
<dbReference type="EMBL" id="FODD01000015">
    <property type="protein sequence ID" value="SEO01481.1"/>
    <property type="molecule type" value="Genomic_DNA"/>
</dbReference>
<accession>A0A1H8L8Q1</accession>
<evidence type="ECO:0000313" key="1">
    <source>
        <dbReference type="EMBL" id="SEO01481.1"/>
    </source>
</evidence>
<organism evidence="1 2">
    <name type="scientific">Actinacidiphila rubida</name>
    <dbReference type="NCBI Taxonomy" id="310780"/>
    <lineage>
        <taxon>Bacteria</taxon>
        <taxon>Bacillati</taxon>
        <taxon>Actinomycetota</taxon>
        <taxon>Actinomycetes</taxon>
        <taxon>Kitasatosporales</taxon>
        <taxon>Streptomycetaceae</taxon>
        <taxon>Actinacidiphila</taxon>
    </lineage>
</organism>
<name>A0A1H8L8Q1_9ACTN</name>
<dbReference type="RefSeq" id="WP_069462510.1">
    <property type="nucleotide sequence ID" value="NZ_FODD01000015.1"/>
</dbReference>
<protein>
    <submittedName>
        <fullName evidence="1">Uncharacterized protein</fullName>
    </submittedName>
</protein>
<evidence type="ECO:0000313" key="2">
    <source>
        <dbReference type="Proteomes" id="UP000181951"/>
    </source>
</evidence>
<reference evidence="1 2" key="1">
    <citation type="submission" date="2016-10" db="EMBL/GenBank/DDBJ databases">
        <authorList>
            <person name="de Groot N.N."/>
        </authorList>
    </citation>
    <scope>NUCLEOTIDE SEQUENCE [LARGE SCALE GENOMIC DNA]</scope>
    <source>
        <strain evidence="1 2">CGMCC 4.2026</strain>
    </source>
</reference>
<keyword evidence="2" id="KW-1185">Reference proteome</keyword>
<sequence>MITSTPTVAVLMLVLDQLGGQRSPREVWSYLVKELGYAGTVTDVNQALRSMADRWPTVARRTLVGGRALYSLTDD</sequence>